<keyword evidence="1 2" id="KW-0175">Coiled coil</keyword>
<dbReference type="Pfam" id="PF15070">
    <property type="entry name" value="GOLGA2L5"/>
    <property type="match status" value="2"/>
</dbReference>
<reference evidence="5" key="1">
    <citation type="submission" date="2021-12" db="EMBL/GenBank/DDBJ databases">
        <authorList>
            <person name="King R."/>
        </authorList>
    </citation>
    <scope>NUCLEOTIDE SEQUENCE</scope>
</reference>
<dbReference type="GO" id="GO:0000137">
    <property type="term" value="C:Golgi cis cisterna"/>
    <property type="evidence" value="ECO:0007669"/>
    <property type="project" value="TreeGrafter"/>
</dbReference>
<feature type="region of interest" description="Disordered" evidence="3">
    <location>
        <begin position="16"/>
        <end position="83"/>
    </location>
</feature>
<dbReference type="GO" id="GO:0032580">
    <property type="term" value="C:Golgi cisterna membrane"/>
    <property type="evidence" value="ECO:0007669"/>
    <property type="project" value="TreeGrafter"/>
</dbReference>
<dbReference type="GO" id="GO:0007030">
    <property type="term" value="P:Golgi organization"/>
    <property type="evidence" value="ECO:0007669"/>
    <property type="project" value="TreeGrafter"/>
</dbReference>
<feature type="domain" description="Golgin subfamily A conserved" evidence="4">
    <location>
        <begin position="686"/>
        <end position="829"/>
    </location>
</feature>
<evidence type="ECO:0000256" key="2">
    <source>
        <dbReference type="SAM" id="Coils"/>
    </source>
</evidence>
<gene>
    <name evidence="5" type="ORF">BEMITA_LOCUS2496</name>
</gene>
<dbReference type="SUPFAM" id="SSF57997">
    <property type="entry name" value="Tropomyosin"/>
    <property type="match status" value="1"/>
</dbReference>
<dbReference type="InterPro" id="IPR024858">
    <property type="entry name" value="GOLGA"/>
</dbReference>
<feature type="region of interest" description="Disordered" evidence="3">
    <location>
        <begin position="121"/>
        <end position="145"/>
    </location>
</feature>
<dbReference type="GO" id="GO:0005801">
    <property type="term" value="C:cis-Golgi network"/>
    <property type="evidence" value="ECO:0007669"/>
    <property type="project" value="TreeGrafter"/>
</dbReference>
<dbReference type="Proteomes" id="UP001152759">
    <property type="component" value="Chromosome 10"/>
</dbReference>
<feature type="compositionally biased region" description="Polar residues" evidence="3">
    <location>
        <begin position="711"/>
        <end position="723"/>
    </location>
</feature>
<organism evidence="5 6">
    <name type="scientific">Bemisia tabaci</name>
    <name type="common">Sweetpotato whitefly</name>
    <name type="synonym">Aleurodes tabaci</name>
    <dbReference type="NCBI Taxonomy" id="7038"/>
    <lineage>
        <taxon>Eukaryota</taxon>
        <taxon>Metazoa</taxon>
        <taxon>Ecdysozoa</taxon>
        <taxon>Arthropoda</taxon>
        <taxon>Hexapoda</taxon>
        <taxon>Insecta</taxon>
        <taxon>Pterygota</taxon>
        <taxon>Neoptera</taxon>
        <taxon>Paraneoptera</taxon>
        <taxon>Hemiptera</taxon>
        <taxon>Sternorrhyncha</taxon>
        <taxon>Aleyrodoidea</taxon>
        <taxon>Aleyrodidae</taxon>
        <taxon>Aleyrodinae</taxon>
        <taxon>Bemisia</taxon>
    </lineage>
</organism>
<dbReference type="InterPro" id="IPR043976">
    <property type="entry name" value="GOLGA_cons_dom"/>
</dbReference>
<evidence type="ECO:0000256" key="1">
    <source>
        <dbReference type="ARBA" id="ARBA00023054"/>
    </source>
</evidence>
<evidence type="ECO:0000313" key="5">
    <source>
        <dbReference type="EMBL" id="CAH0762349.1"/>
    </source>
</evidence>
<dbReference type="EMBL" id="OU963871">
    <property type="protein sequence ID" value="CAH0762349.1"/>
    <property type="molecule type" value="Genomic_DNA"/>
</dbReference>
<feature type="compositionally biased region" description="Polar residues" evidence="3">
    <location>
        <begin position="33"/>
        <end position="42"/>
    </location>
</feature>
<feature type="compositionally biased region" description="Basic and acidic residues" evidence="3">
    <location>
        <begin position="16"/>
        <end position="28"/>
    </location>
</feature>
<sequence>MGDKAEKLAAAKKTFKEFQNRKQRKDVMPELTNVKQSVNNELPRSLLPPVLSKNGVDSPLNHISGTEKEPNQETPPFSTSHFCNSSIPANDVFEAHHAGPNRIHQCFNSSRHGATVEDLRHTGPQSLLPEKPKDSRTLPSGVQSAMHPSTYLSRQFSQDSESVASSPELHSVLRFEESRACKKNLIEFQSSKSSSAESDKTNATLSSDCFLERRRTDSVSTIYSSSDNQDRKLSYGVGDSFEHGDVLELEKKIEELGLMLQAERTNNIEVKAALCQAESTIRELQRDVEVQQSKQNKVSKAAESYELQLKTYAQTVEILVSEKTELERNLESARDELALQNLKQEEFRTQTAAAAHRITELESELKRAQSMITALQNCSLESRLQKAELAAEESRNELMESRARLESKSVELRKAEEKCRETESALSLATLRVQQLSNNDGAENCDNELKVLQEMNATLTAKVATLEQSLRVLELERDNASAHYQSYVRSLNSELSSLKSRFEGVNNEKDRLVAREESLVQHVADLEKQLQLHQVKIDELNARNTPSIPDAESGLTLKEKKIASLEAEKEVLKGKLQQLAEEKNKLTENVLSLESRLERLEGDQIDMTNLQITLESDRVAASRAIQQNNDLKLRLQELQDAFIKLSNEKLELMEKLLHEESVNKDYAEKLQLEQSRNEDLLKHSAERMNHSHNLEISATNLTEVSEEPSTKLENTLKSNEAISQTDVETTSHMDVEAMAKLEEKFRHKMKELADLSDEKQRLEHLVMQLQSETETIGEYVALYQIQRGALQEKAKEKDQQVVKLAQDKENLRNKLAELTELIKNLISKQASAAVIPSSSLANLAHLPSPNLEPVDNILPQTEKQTLSMYKNSFFGIEQWALISSHLS</sequence>
<dbReference type="AlphaFoldDB" id="A0A9P0C9B3"/>
<keyword evidence="6" id="KW-1185">Reference proteome</keyword>
<feature type="region of interest" description="Disordered" evidence="3">
    <location>
        <begin position="692"/>
        <end position="723"/>
    </location>
</feature>
<feature type="coiled-coil region" evidence="2">
    <location>
        <begin position="738"/>
        <end position="828"/>
    </location>
</feature>
<proteinExistence type="predicted"/>
<name>A0A9P0C9B3_BEMTA</name>
<accession>A0A9P0C9B3</accession>
<feature type="domain" description="Golgin subfamily A conserved" evidence="4">
    <location>
        <begin position="466"/>
        <end position="680"/>
    </location>
</feature>
<evidence type="ECO:0000256" key="3">
    <source>
        <dbReference type="SAM" id="MobiDB-lite"/>
    </source>
</evidence>
<feature type="compositionally biased region" description="Polar residues" evidence="3">
    <location>
        <begin position="694"/>
        <end position="703"/>
    </location>
</feature>
<evidence type="ECO:0000313" key="6">
    <source>
        <dbReference type="Proteomes" id="UP001152759"/>
    </source>
</evidence>
<dbReference type="PANTHER" id="PTHR10881:SF46">
    <property type="entry name" value="GOLGIN SUBFAMILY A MEMBER 2"/>
    <property type="match status" value="1"/>
</dbReference>
<feature type="coiled-coil region" evidence="2">
    <location>
        <begin position="309"/>
        <end position="655"/>
    </location>
</feature>
<evidence type="ECO:0000259" key="4">
    <source>
        <dbReference type="Pfam" id="PF15070"/>
    </source>
</evidence>
<dbReference type="PANTHER" id="PTHR10881">
    <property type="entry name" value="GOLGIN SUBFAMILY A MEMBER-RELATED"/>
    <property type="match status" value="1"/>
</dbReference>
<feature type="compositionally biased region" description="Polar residues" evidence="3">
    <location>
        <begin position="72"/>
        <end position="83"/>
    </location>
</feature>
<protein>
    <recommendedName>
        <fullName evidence="4">Golgin subfamily A conserved domain-containing protein</fullName>
    </recommendedName>
</protein>